<keyword evidence="1" id="KW-0349">Heme</keyword>
<feature type="domain" description="Cytochrome c" evidence="4">
    <location>
        <begin position="175"/>
        <end position="197"/>
    </location>
</feature>
<dbReference type="Pfam" id="PF13442">
    <property type="entry name" value="Cytochrome_CBB3"/>
    <property type="match status" value="1"/>
</dbReference>
<reference evidence="5" key="1">
    <citation type="submission" date="2018-05" db="EMBL/GenBank/DDBJ databases">
        <authorList>
            <person name="Lanie J.A."/>
            <person name="Ng W.-L."/>
            <person name="Kazmierczak K.M."/>
            <person name="Andrzejewski T.M."/>
            <person name="Davidsen T.M."/>
            <person name="Wayne K.J."/>
            <person name="Tettelin H."/>
            <person name="Glass J.I."/>
            <person name="Rusch D."/>
            <person name="Podicherti R."/>
            <person name="Tsui H.-C.T."/>
            <person name="Winkler M.E."/>
        </authorList>
    </citation>
    <scope>NUCLEOTIDE SEQUENCE</scope>
</reference>
<evidence type="ECO:0000256" key="2">
    <source>
        <dbReference type="ARBA" id="ARBA00022723"/>
    </source>
</evidence>
<feature type="non-terminal residue" evidence="5">
    <location>
        <position position="197"/>
    </location>
</feature>
<dbReference type="InterPro" id="IPR009056">
    <property type="entry name" value="Cyt_c-like_dom"/>
</dbReference>
<evidence type="ECO:0000259" key="4">
    <source>
        <dbReference type="PROSITE" id="PS51007"/>
    </source>
</evidence>
<gene>
    <name evidence="5" type="ORF">METZ01_LOCUS9372</name>
</gene>
<dbReference type="Gene3D" id="1.10.760.10">
    <property type="entry name" value="Cytochrome c-like domain"/>
    <property type="match status" value="1"/>
</dbReference>
<feature type="domain" description="Cytochrome c" evidence="4">
    <location>
        <begin position="42"/>
        <end position="137"/>
    </location>
</feature>
<proteinExistence type="predicted"/>
<dbReference type="InterPro" id="IPR036909">
    <property type="entry name" value="Cyt_c-like_dom_sf"/>
</dbReference>
<dbReference type="InterPro" id="IPR050597">
    <property type="entry name" value="Cytochrome_c_Oxidase_Subunit"/>
</dbReference>
<dbReference type="PANTHER" id="PTHR33751:SF1">
    <property type="entry name" value="CBB3-TYPE CYTOCHROME C OXIDASE SUBUNIT FIXP"/>
    <property type="match status" value="1"/>
</dbReference>
<dbReference type="GO" id="GO:0020037">
    <property type="term" value="F:heme binding"/>
    <property type="evidence" value="ECO:0007669"/>
    <property type="project" value="InterPro"/>
</dbReference>
<dbReference type="GO" id="GO:0009055">
    <property type="term" value="F:electron transfer activity"/>
    <property type="evidence" value="ECO:0007669"/>
    <property type="project" value="InterPro"/>
</dbReference>
<dbReference type="EMBL" id="UINC01000506">
    <property type="protein sequence ID" value="SUZ56518.1"/>
    <property type="molecule type" value="Genomic_DNA"/>
</dbReference>
<dbReference type="GO" id="GO:0046872">
    <property type="term" value="F:metal ion binding"/>
    <property type="evidence" value="ECO:0007669"/>
    <property type="project" value="UniProtKB-KW"/>
</dbReference>
<evidence type="ECO:0000256" key="3">
    <source>
        <dbReference type="ARBA" id="ARBA00023004"/>
    </source>
</evidence>
<sequence length="197" mass="21535">MEMTMTKNNNYIKRLFLSFLAVVLIAVPGAALAGSPSPINKDLLEKGKKVYFKRCVWCHGVEGGGDGPSADRLFTRPRNFIQGTFKIRTTDSGELPMEADLIKTVKNGLQGSAMPAWGEFLGEDEIVSVVNFVKTLVQDRDFDDTEDEEVTDQMAELGPNPYGTSGPYHLGIPQAGIDAGKELFIKNKCFECHGGEG</sequence>
<name>A0A381NRQ1_9ZZZZ</name>
<dbReference type="PROSITE" id="PS51007">
    <property type="entry name" value="CYTC"/>
    <property type="match status" value="2"/>
</dbReference>
<keyword evidence="2" id="KW-0479">Metal-binding</keyword>
<dbReference type="PANTHER" id="PTHR33751">
    <property type="entry name" value="CBB3-TYPE CYTOCHROME C OXIDASE SUBUNIT FIXP"/>
    <property type="match status" value="1"/>
</dbReference>
<evidence type="ECO:0000256" key="1">
    <source>
        <dbReference type="ARBA" id="ARBA00022617"/>
    </source>
</evidence>
<evidence type="ECO:0000313" key="5">
    <source>
        <dbReference type="EMBL" id="SUZ56518.1"/>
    </source>
</evidence>
<accession>A0A381NRQ1</accession>
<protein>
    <recommendedName>
        <fullName evidence="4">Cytochrome c domain-containing protein</fullName>
    </recommendedName>
</protein>
<dbReference type="SUPFAM" id="SSF46626">
    <property type="entry name" value="Cytochrome c"/>
    <property type="match status" value="1"/>
</dbReference>
<dbReference type="AlphaFoldDB" id="A0A381NRQ1"/>
<organism evidence="5">
    <name type="scientific">marine metagenome</name>
    <dbReference type="NCBI Taxonomy" id="408172"/>
    <lineage>
        <taxon>unclassified sequences</taxon>
        <taxon>metagenomes</taxon>
        <taxon>ecological metagenomes</taxon>
    </lineage>
</organism>
<keyword evidence="3" id="KW-0408">Iron</keyword>